<dbReference type="Gene3D" id="6.20.50.110">
    <property type="entry name" value="Methyltransferase, zinc-binding domain"/>
    <property type="match status" value="1"/>
</dbReference>
<dbReference type="STRING" id="419481.SAMN05216233_1308"/>
<dbReference type="Proteomes" id="UP000198870">
    <property type="component" value="Unassembled WGS sequence"/>
</dbReference>
<gene>
    <name evidence="3" type="ORF">SAMN05216233_1308</name>
</gene>
<proteinExistence type="predicted"/>
<dbReference type="RefSeq" id="WP_092215451.1">
    <property type="nucleotide sequence ID" value="NZ_FMUX01000030.1"/>
</dbReference>
<evidence type="ECO:0000259" key="2">
    <source>
        <dbReference type="Pfam" id="PF08484"/>
    </source>
</evidence>
<sequence length="408" mass="46252">MNCRYCNASLEHTFIDLVNAPASNSFLSKKQLNEPENFYPLKLFVCHECHLVQIDEYKKFDEIFNQDYAYFSSFSKSWLTHAKLYVEMITSRLELGMDAFVVEIASNDGYLLQYFMEKGVSCLGVEPSKNTAAVARAKGIESITEFFGVELATKLVAGGKKPDLILGNNVLAHVPDINDFVEGMKILLGENGTITMEFPHLMQLVKNNQFDTIYHEHFSYLAFHTVQQIFNSHDLTIFDVEEISTHGGSLRIYARHTGDGSKIIMPSVVDLESKEIAVGMSKLSFYTRFQQKAERIKYALLEFLIQQKRAGFAVVAYGAAAKGNTLLNYCGIKNDLISFVVDASPHKQGKYLPGSRVPVVTEDSIKTERPDYVLILPWNIRDEISDQLRYIRDWGGKFVTAVPELRCW</sequence>
<keyword evidence="4" id="KW-1185">Reference proteome</keyword>
<dbReference type="GO" id="GO:0032259">
    <property type="term" value="P:methylation"/>
    <property type="evidence" value="ECO:0007669"/>
    <property type="project" value="UniProtKB-KW"/>
</dbReference>
<dbReference type="PANTHER" id="PTHR43861">
    <property type="entry name" value="TRANS-ACONITATE 2-METHYLTRANSFERASE-RELATED"/>
    <property type="match status" value="1"/>
</dbReference>
<dbReference type="Pfam" id="PF13489">
    <property type="entry name" value="Methyltransf_23"/>
    <property type="match status" value="1"/>
</dbReference>
<feature type="domain" description="Methyltransferase putative zinc binding" evidence="1">
    <location>
        <begin position="3"/>
        <end position="64"/>
    </location>
</feature>
<keyword evidence="3" id="KW-0489">Methyltransferase</keyword>
<dbReference type="SUPFAM" id="SSF53335">
    <property type="entry name" value="S-adenosyl-L-methionine-dependent methyltransferases"/>
    <property type="match status" value="1"/>
</dbReference>
<dbReference type="PANTHER" id="PTHR43861:SF5">
    <property type="entry name" value="BLL5978 PROTEIN"/>
    <property type="match status" value="1"/>
</dbReference>
<dbReference type="Pfam" id="PF08421">
    <property type="entry name" value="Methyltransf_13"/>
    <property type="match status" value="1"/>
</dbReference>
<feature type="domain" description="C-methyltransferase" evidence="2">
    <location>
        <begin position="245"/>
        <end position="403"/>
    </location>
</feature>
<protein>
    <submittedName>
        <fullName evidence="3">Methyltransferase domain-containing protein</fullName>
    </submittedName>
</protein>
<dbReference type="InterPro" id="IPR013691">
    <property type="entry name" value="MeTrfase_14"/>
</dbReference>
<evidence type="ECO:0000313" key="4">
    <source>
        <dbReference type="Proteomes" id="UP000198870"/>
    </source>
</evidence>
<dbReference type="GO" id="GO:0008168">
    <property type="term" value="F:methyltransferase activity"/>
    <property type="evidence" value="ECO:0007669"/>
    <property type="project" value="UniProtKB-KW"/>
</dbReference>
<evidence type="ECO:0000259" key="1">
    <source>
        <dbReference type="Pfam" id="PF08421"/>
    </source>
</evidence>
<dbReference type="OrthoDB" id="9815644at2"/>
<organism evidence="3 4">
    <name type="scientific">Desulfoluna spongiiphila</name>
    <dbReference type="NCBI Taxonomy" id="419481"/>
    <lineage>
        <taxon>Bacteria</taxon>
        <taxon>Pseudomonadati</taxon>
        <taxon>Thermodesulfobacteriota</taxon>
        <taxon>Desulfobacteria</taxon>
        <taxon>Desulfobacterales</taxon>
        <taxon>Desulfolunaceae</taxon>
        <taxon>Desulfoluna</taxon>
    </lineage>
</organism>
<accession>A0A1G5JHA6</accession>
<dbReference type="Pfam" id="PF08484">
    <property type="entry name" value="Methyltransf_14"/>
    <property type="match status" value="1"/>
</dbReference>
<dbReference type="EMBL" id="FMUX01000030">
    <property type="protein sequence ID" value="SCY87118.1"/>
    <property type="molecule type" value="Genomic_DNA"/>
</dbReference>
<dbReference type="Gene3D" id="3.40.50.150">
    <property type="entry name" value="Vaccinia Virus protein VP39"/>
    <property type="match status" value="1"/>
</dbReference>
<keyword evidence="3" id="KW-0808">Transferase</keyword>
<dbReference type="AlphaFoldDB" id="A0A1G5JHA6"/>
<dbReference type="InterPro" id="IPR038576">
    <property type="entry name" value="Methyltransf_Zn-bd_dom_put_sf"/>
</dbReference>
<dbReference type="InterPro" id="IPR029063">
    <property type="entry name" value="SAM-dependent_MTases_sf"/>
</dbReference>
<name>A0A1G5JHA6_9BACT</name>
<evidence type="ECO:0000313" key="3">
    <source>
        <dbReference type="EMBL" id="SCY87118.1"/>
    </source>
</evidence>
<dbReference type="Gene3D" id="3.40.50.720">
    <property type="entry name" value="NAD(P)-binding Rossmann-like Domain"/>
    <property type="match status" value="1"/>
</dbReference>
<dbReference type="InterPro" id="IPR013630">
    <property type="entry name" value="Methyltransf_Zn-bd_dom_put"/>
</dbReference>
<reference evidence="3 4" key="1">
    <citation type="submission" date="2016-10" db="EMBL/GenBank/DDBJ databases">
        <authorList>
            <person name="de Groot N.N."/>
        </authorList>
    </citation>
    <scope>NUCLEOTIDE SEQUENCE [LARGE SCALE GENOMIC DNA]</scope>
    <source>
        <strain evidence="3 4">AA1</strain>
    </source>
</reference>